<dbReference type="InterPro" id="IPR050126">
    <property type="entry name" value="Ap4A_hydrolase"/>
</dbReference>
<dbReference type="InterPro" id="IPR004843">
    <property type="entry name" value="Calcineurin-like_PHP"/>
</dbReference>
<dbReference type="InterPro" id="IPR029052">
    <property type="entry name" value="Metallo-depent_PP-like"/>
</dbReference>
<protein>
    <submittedName>
        <fullName evidence="2">Serine/threonine protein phosphatase 1</fullName>
    </submittedName>
</protein>
<dbReference type="Pfam" id="PF00149">
    <property type="entry name" value="Metallophos"/>
    <property type="match status" value="1"/>
</dbReference>
<dbReference type="PANTHER" id="PTHR42850:SF4">
    <property type="entry name" value="ZINC-DEPENDENT ENDOPOLYPHOSPHATASE"/>
    <property type="match status" value="1"/>
</dbReference>
<dbReference type="GO" id="GO:0008803">
    <property type="term" value="F:bis(5'-nucleosyl)-tetraphosphatase (symmetrical) activity"/>
    <property type="evidence" value="ECO:0007669"/>
    <property type="project" value="TreeGrafter"/>
</dbReference>
<feature type="domain" description="Calcineurin-like phosphoesterase" evidence="1">
    <location>
        <begin position="8"/>
        <end position="205"/>
    </location>
</feature>
<organism evidence="2 3">
    <name type="scientific">Carnobacterium alterfunditum</name>
    <dbReference type="NCBI Taxonomy" id="28230"/>
    <lineage>
        <taxon>Bacteria</taxon>
        <taxon>Bacillati</taxon>
        <taxon>Bacillota</taxon>
        <taxon>Bacilli</taxon>
        <taxon>Lactobacillales</taxon>
        <taxon>Carnobacteriaceae</taxon>
        <taxon>Carnobacterium</taxon>
    </lineage>
</organism>
<dbReference type="GO" id="GO:0005737">
    <property type="term" value="C:cytoplasm"/>
    <property type="evidence" value="ECO:0007669"/>
    <property type="project" value="TreeGrafter"/>
</dbReference>
<dbReference type="STRING" id="28230.SAMN05878443_0711"/>
<dbReference type="PANTHER" id="PTHR42850">
    <property type="entry name" value="METALLOPHOSPHOESTERASE"/>
    <property type="match status" value="1"/>
</dbReference>
<gene>
    <name evidence="2" type="ORF">SAMN05878443_0711</name>
</gene>
<dbReference type="SUPFAM" id="SSF56300">
    <property type="entry name" value="Metallo-dependent phosphatases"/>
    <property type="match status" value="1"/>
</dbReference>
<dbReference type="AlphaFoldDB" id="A0A1N6FMH9"/>
<dbReference type="EMBL" id="FSRN01000001">
    <property type="protein sequence ID" value="SIN96499.1"/>
    <property type="molecule type" value="Genomic_DNA"/>
</dbReference>
<dbReference type="Proteomes" id="UP000184758">
    <property type="component" value="Unassembled WGS sequence"/>
</dbReference>
<dbReference type="GO" id="GO:0016791">
    <property type="term" value="F:phosphatase activity"/>
    <property type="evidence" value="ECO:0007669"/>
    <property type="project" value="TreeGrafter"/>
</dbReference>
<evidence type="ECO:0000313" key="2">
    <source>
        <dbReference type="EMBL" id="SIN96499.1"/>
    </source>
</evidence>
<name>A0A1N6FMH9_9LACT</name>
<accession>A0A1N6FMH9</accession>
<evidence type="ECO:0000259" key="1">
    <source>
        <dbReference type="Pfam" id="PF00149"/>
    </source>
</evidence>
<reference evidence="3" key="1">
    <citation type="submission" date="2016-11" db="EMBL/GenBank/DDBJ databases">
        <authorList>
            <person name="Varghese N."/>
            <person name="Submissions S."/>
        </authorList>
    </citation>
    <scope>NUCLEOTIDE SEQUENCE [LARGE SCALE GENOMIC DNA]</scope>
    <source>
        <strain evidence="3">313</strain>
    </source>
</reference>
<evidence type="ECO:0000313" key="3">
    <source>
        <dbReference type="Proteomes" id="UP000184758"/>
    </source>
</evidence>
<proteinExistence type="predicted"/>
<dbReference type="Gene3D" id="3.60.21.10">
    <property type="match status" value="1"/>
</dbReference>
<dbReference type="eggNOG" id="COG0639">
    <property type="taxonomic scope" value="Bacteria"/>
</dbReference>
<keyword evidence="3" id="KW-1185">Reference proteome</keyword>
<sequence>MMKKELFAIGDVHGQISLFKKMLTHWNEETQQLLLIGDLGDRGENPKDCFLLAKMLVEQKGAIYLKGNHEAMLLAFMNHPEKNYGLYCLNGGMKTLETFLHPGLDDEYSPTEIVMMLTSRYPTLQPFLETLPLYYEWGDFLFVHAGVDLTKSDWRQTADYDYVWIREPFHKEKNNTGKTIVFGHTITPALYGDNQTTDLWIEDHKIGIDGGAVYGGALHGVLFNKQELVKDVKIDNAGFVWDGRV</sequence>
<dbReference type="GO" id="GO:0110154">
    <property type="term" value="P:RNA decapping"/>
    <property type="evidence" value="ECO:0007669"/>
    <property type="project" value="TreeGrafter"/>
</dbReference>